<feature type="compositionally biased region" description="Gly residues" evidence="4">
    <location>
        <begin position="893"/>
        <end position="902"/>
    </location>
</feature>
<feature type="compositionally biased region" description="Basic and acidic residues" evidence="4">
    <location>
        <begin position="903"/>
        <end position="930"/>
    </location>
</feature>
<feature type="region of interest" description="Disordered" evidence="4">
    <location>
        <begin position="315"/>
        <end position="366"/>
    </location>
</feature>
<evidence type="ECO:0000256" key="5">
    <source>
        <dbReference type="SAM" id="SignalP"/>
    </source>
</evidence>
<keyword evidence="8" id="KW-1185">Reference proteome</keyword>
<dbReference type="Pfam" id="PF07859">
    <property type="entry name" value="Abhydrolase_3"/>
    <property type="match status" value="2"/>
</dbReference>
<evidence type="ECO:0000256" key="2">
    <source>
        <dbReference type="ARBA" id="ARBA00022801"/>
    </source>
</evidence>
<feature type="compositionally biased region" description="Polar residues" evidence="4">
    <location>
        <begin position="819"/>
        <end position="841"/>
    </location>
</feature>
<keyword evidence="5" id="KW-0732">Signal</keyword>
<dbReference type="PROSITE" id="PS01173">
    <property type="entry name" value="LIPASE_GDXG_HIS"/>
    <property type="match status" value="1"/>
</dbReference>
<feature type="compositionally biased region" description="Basic and acidic residues" evidence="4">
    <location>
        <begin position="349"/>
        <end position="366"/>
    </location>
</feature>
<dbReference type="GO" id="GO:0016787">
    <property type="term" value="F:hydrolase activity"/>
    <property type="evidence" value="ECO:0007669"/>
    <property type="project" value="UniProtKB-KW"/>
</dbReference>
<keyword evidence="2" id="KW-0378">Hydrolase</keyword>
<evidence type="ECO:0000313" key="7">
    <source>
        <dbReference type="EMBL" id="OJJ96457.1"/>
    </source>
</evidence>
<feature type="active site" evidence="3">
    <location>
        <position position="237"/>
    </location>
</feature>
<dbReference type="STRING" id="690307.A0A1L9WJY0"/>
<comment type="similarity">
    <text evidence="1">Belongs to the 'GDXG' lipolytic enzyme family.</text>
</comment>
<dbReference type="PANTHER" id="PTHR48081">
    <property type="entry name" value="AB HYDROLASE SUPERFAMILY PROTEIN C4A8.06C"/>
    <property type="match status" value="1"/>
</dbReference>
<sequence length="930" mass="102358">MPLNTFALSLALTPTVLQTLISHYLHRKSLHHKPNVHISYDESIRILREFLIYASKHSLEDLQTFTCQRVPAPHWVKLETVTVPEDCLLGAADAINKQLGPKGIARVGGKEWWQWRGPAEDLKAEWIEMKEDYNERKHTDRDHPSQKRIMLYIHGGAYFFGSLDTHRYQMQRHARKLKGRVFARSQCPPRIKLIPCLAKYRLAPQFPFPCGMQDSLAAYLFLLKEHKPEEILFAGDSAGGGLVLSMLVLLRDQGLPLPAGAILISPWVDLTHSFPSIVKDNPGDYIPPYGFMHKPSPAWPPPNADELASLKKALKGNPAKPSHAVPEQSSRDEETAERGYSIHKSSSSEADRTNSDRQSTEIHNEKISIPIDGETVEIKDQIHMYATNELLTHPLVSPIFQPSLGGLPPLLIQSGGGEMLRDEQFYVAHKAANPAAYPPGDAFLDEHDPNRETLHKYQGTYVQLQVWDDLCHVAPTLSFTHPAKYMYRAIAQFGAWALACAQDTEVEILDDHGVSSDTDSSEDPTKRESEKSHTPVDCIGKAGDPLPAFKDRMIRQRVDKKGNVYPLDPPSACSVLQIPPSKVGVFNPVLVRKWLSAKKGWDTKFAKEKLRVQRQRMKELAYGLQNFQGELPPPSSLAARRTVPRVLPSRTGGKSYPMTMWSKMASKHDERTVVKEQLRGDRSTRTSVDAGQAGASMKAEAAQQTDENASATQRAAAVTGASVQDFSNKPQSNGLSNGGGSSGTKVPSEEDDDTRDQSANSHTKAPSLESFTPMLVLPGYEGKNFEEENASTRALFHEAGALPNTGDSHWASRLRHRASSNAGSGTIRSGLTTEPPEDTSTIGDEKSLAVTTNGLDAASTRAVLNAKGVLGIASDNESAYRSFEALPSELGDGEMGTPGLGPDGHEAESTPRPGLPDREYFKTAEEYVAH</sequence>
<evidence type="ECO:0000256" key="1">
    <source>
        <dbReference type="ARBA" id="ARBA00010515"/>
    </source>
</evidence>
<dbReference type="InterPro" id="IPR029058">
    <property type="entry name" value="AB_hydrolase_fold"/>
</dbReference>
<gene>
    <name evidence="7" type="ORF">ASPACDRAFT_63385</name>
</gene>
<feature type="compositionally biased region" description="Polar residues" evidence="4">
    <location>
        <begin position="702"/>
        <end position="713"/>
    </location>
</feature>
<dbReference type="InterPro" id="IPR033140">
    <property type="entry name" value="Lipase_GDXG_put_SER_AS"/>
</dbReference>
<accession>A0A1L9WJY0</accession>
<feature type="region of interest" description="Disordered" evidence="4">
    <location>
        <begin position="647"/>
        <end position="772"/>
    </location>
</feature>
<feature type="compositionally biased region" description="Basic and acidic residues" evidence="4">
    <location>
        <begin position="523"/>
        <end position="534"/>
    </location>
</feature>
<dbReference type="Proteomes" id="UP000184546">
    <property type="component" value="Unassembled WGS sequence"/>
</dbReference>
<feature type="region of interest" description="Disordered" evidence="4">
    <location>
        <begin position="816"/>
        <end position="841"/>
    </location>
</feature>
<reference evidence="8" key="1">
    <citation type="journal article" date="2017" name="Genome Biol.">
        <title>Comparative genomics reveals high biological diversity and specific adaptations in the industrially and medically important fungal genus Aspergillus.</title>
        <authorList>
            <person name="de Vries R.P."/>
            <person name="Riley R."/>
            <person name="Wiebenga A."/>
            <person name="Aguilar-Osorio G."/>
            <person name="Amillis S."/>
            <person name="Uchima C.A."/>
            <person name="Anderluh G."/>
            <person name="Asadollahi M."/>
            <person name="Askin M."/>
            <person name="Barry K."/>
            <person name="Battaglia E."/>
            <person name="Bayram O."/>
            <person name="Benocci T."/>
            <person name="Braus-Stromeyer S.A."/>
            <person name="Caldana C."/>
            <person name="Canovas D."/>
            <person name="Cerqueira G.C."/>
            <person name="Chen F."/>
            <person name="Chen W."/>
            <person name="Choi C."/>
            <person name="Clum A."/>
            <person name="Dos Santos R.A."/>
            <person name="Damasio A.R."/>
            <person name="Diallinas G."/>
            <person name="Emri T."/>
            <person name="Fekete E."/>
            <person name="Flipphi M."/>
            <person name="Freyberg S."/>
            <person name="Gallo A."/>
            <person name="Gournas C."/>
            <person name="Habgood R."/>
            <person name="Hainaut M."/>
            <person name="Harispe M.L."/>
            <person name="Henrissat B."/>
            <person name="Hilden K.S."/>
            <person name="Hope R."/>
            <person name="Hossain A."/>
            <person name="Karabika E."/>
            <person name="Karaffa L."/>
            <person name="Karanyi Z."/>
            <person name="Krasevec N."/>
            <person name="Kuo A."/>
            <person name="Kusch H."/>
            <person name="LaButti K."/>
            <person name="Lagendijk E.L."/>
            <person name="Lapidus A."/>
            <person name="Levasseur A."/>
            <person name="Lindquist E."/>
            <person name="Lipzen A."/>
            <person name="Logrieco A.F."/>
            <person name="MacCabe A."/>
            <person name="Maekelae M.R."/>
            <person name="Malavazi I."/>
            <person name="Melin P."/>
            <person name="Meyer V."/>
            <person name="Mielnichuk N."/>
            <person name="Miskei M."/>
            <person name="Molnar A.P."/>
            <person name="Mule G."/>
            <person name="Ngan C.Y."/>
            <person name="Orejas M."/>
            <person name="Orosz E."/>
            <person name="Ouedraogo J.P."/>
            <person name="Overkamp K.M."/>
            <person name="Park H.-S."/>
            <person name="Perrone G."/>
            <person name="Piumi F."/>
            <person name="Punt P.J."/>
            <person name="Ram A.F."/>
            <person name="Ramon A."/>
            <person name="Rauscher S."/>
            <person name="Record E."/>
            <person name="Riano-Pachon D.M."/>
            <person name="Robert V."/>
            <person name="Roehrig J."/>
            <person name="Ruller R."/>
            <person name="Salamov A."/>
            <person name="Salih N.S."/>
            <person name="Samson R.A."/>
            <person name="Sandor E."/>
            <person name="Sanguinetti M."/>
            <person name="Schuetze T."/>
            <person name="Sepcic K."/>
            <person name="Shelest E."/>
            <person name="Sherlock G."/>
            <person name="Sophianopoulou V."/>
            <person name="Squina F.M."/>
            <person name="Sun H."/>
            <person name="Susca A."/>
            <person name="Todd R.B."/>
            <person name="Tsang A."/>
            <person name="Unkles S.E."/>
            <person name="van de Wiele N."/>
            <person name="van Rossen-Uffink D."/>
            <person name="Oliveira J.V."/>
            <person name="Vesth T.C."/>
            <person name="Visser J."/>
            <person name="Yu J.-H."/>
            <person name="Zhou M."/>
            <person name="Andersen M.R."/>
            <person name="Archer D.B."/>
            <person name="Baker S.E."/>
            <person name="Benoit I."/>
            <person name="Brakhage A.A."/>
            <person name="Braus G.H."/>
            <person name="Fischer R."/>
            <person name="Frisvad J.C."/>
            <person name="Goldman G.H."/>
            <person name="Houbraken J."/>
            <person name="Oakley B."/>
            <person name="Pocsi I."/>
            <person name="Scazzocchio C."/>
            <person name="Seiboth B."/>
            <person name="vanKuyk P.A."/>
            <person name="Wortman J."/>
            <person name="Dyer P.S."/>
            <person name="Grigoriev I.V."/>
        </authorList>
    </citation>
    <scope>NUCLEOTIDE SEQUENCE [LARGE SCALE GENOMIC DNA]</scope>
    <source>
        <strain evidence="8">ATCC 16872 / CBS 172.66 / WB 5094</strain>
    </source>
</reference>
<dbReference type="PANTHER" id="PTHR48081:SF19">
    <property type="entry name" value="AB HYDROLASE SUPERFAMILY PROTEIN C4A8.06C"/>
    <property type="match status" value="1"/>
</dbReference>
<dbReference type="InterPro" id="IPR050300">
    <property type="entry name" value="GDXG_lipolytic_enzyme"/>
</dbReference>
<name>A0A1L9WJY0_ASPA1</name>
<dbReference type="InterPro" id="IPR013094">
    <property type="entry name" value="AB_hydrolase_3"/>
</dbReference>
<feature type="signal peptide" evidence="5">
    <location>
        <begin position="1"/>
        <end position="18"/>
    </location>
</feature>
<evidence type="ECO:0000256" key="4">
    <source>
        <dbReference type="SAM" id="MobiDB-lite"/>
    </source>
</evidence>
<evidence type="ECO:0000256" key="3">
    <source>
        <dbReference type="PROSITE-ProRule" id="PRU10038"/>
    </source>
</evidence>
<dbReference type="Gene3D" id="3.40.50.1820">
    <property type="entry name" value="alpha/beta hydrolase"/>
    <property type="match status" value="2"/>
</dbReference>
<protein>
    <recommendedName>
        <fullName evidence="6">Alpha/beta hydrolase fold-3 domain-containing protein</fullName>
    </recommendedName>
</protein>
<dbReference type="AlphaFoldDB" id="A0A1L9WJY0"/>
<proteinExistence type="inferred from homology"/>
<dbReference type="OrthoDB" id="2336090at2759"/>
<dbReference type="PROSITE" id="PS01174">
    <property type="entry name" value="LIPASE_GDXG_SER"/>
    <property type="match status" value="1"/>
</dbReference>
<feature type="chain" id="PRO_5012001864" description="Alpha/beta hydrolase fold-3 domain-containing protein" evidence="5">
    <location>
        <begin position="19"/>
        <end position="930"/>
    </location>
</feature>
<dbReference type="SUPFAM" id="SSF53474">
    <property type="entry name" value="alpha/beta-Hydrolases"/>
    <property type="match status" value="1"/>
</dbReference>
<evidence type="ECO:0000259" key="6">
    <source>
        <dbReference type="Pfam" id="PF07859"/>
    </source>
</evidence>
<feature type="region of interest" description="Disordered" evidence="4">
    <location>
        <begin position="885"/>
        <end position="930"/>
    </location>
</feature>
<dbReference type="EMBL" id="KV878985">
    <property type="protein sequence ID" value="OJJ96457.1"/>
    <property type="molecule type" value="Genomic_DNA"/>
</dbReference>
<dbReference type="OMA" id="PHWVRTE"/>
<feature type="compositionally biased region" description="Basic and acidic residues" evidence="4">
    <location>
        <begin position="666"/>
        <end position="684"/>
    </location>
</feature>
<feature type="domain" description="Alpha/beta hydrolase fold-3" evidence="6">
    <location>
        <begin position="150"/>
        <end position="277"/>
    </location>
</feature>
<feature type="compositionally biased region" description="Polar residues" evidence="4">
    <location>
        <begin position="721"/>
        <end position="731"/>
    </location>
</feature>
<dbReference type="VEuPathDB" id="FungiDB:ASPACDRAFT_63385"/>
<feature type="region of interest" description="Disordered" evidence="4">
    <location>
        <begin position="511"/>
        <end position="544"/>
    </location>
</feature>
<dbReference type="InterPro" id="IPR002168">
    <property type="entry name" value="Lipase_GDXG_HIS_AS"/>
</dbReference>
<evidence type="ECO:0000313" key="8">
    <source>
        <dbReference type="Proteomes" id="UP000184546"/>
    </source>
</evidence>
<dbReference type="RefSeq" id="XP_020052797.1">
    <property type="nucleotide sequence ID" value="XM_020203887.1"/>
</dbReference>
<dbReference type="GeneID" id="30977701"/>
<organism evidence="7 8">
    <name type="scientific">Aspergillus aculeatus (strain ATCC 16872 / CBS 172.66 / WB 5094)</name>
    <dbReference type="NCBI Taxonomy" id="690307"/>
    <lineage>
        <taxon>Eukaryota</taxon>
        <taxon>Fungi</taxon>
        <taxon>Dikarya</taxon>
        <taxon>Ascomycota</taxon>
        <taxon>Pezizomycotina</taxon>
        <taxon>Eurotiomycetes</taxon>
        <taxon>Eurotiomycetidae</taxon>
        <taxon>Eurotiales</taxon>
        <taxon>Aspergillaceae</taxon>
        <taxon>Aspergillus</taxon>
        <taxon>Aspergillus subgen. Circumdati</taxon>
    </lineage>
</organism>
<feature type="domain" description="Alpha/beta hydrolase fold-3" evidence="6">
    <location>
        <begin position="377"/>
        <end position="431"/>
    </location>
</feature>